<feature type="region of interest" description="Disordered" evidence="1">
    <location>
        <begin position="32"/>
        <end position="54"/>
    </location>
</feature>
<sequence>MLLDGTTGIDMLAGCVLIFDKSLAFNPRDDMTRTTEKIKRPLSSDGRRSLPTRGSMNLHLQPETDLPRQLCQSGSLAYQVPHLKLSIQSNHVLGLVQFDHWCLSKTIAICASKVGEEGRTINSS</sequence>
<organism evidence="2 3">
    <name type="scientific">Dreissena polymorpha</name>
    <name type="common">Zebra mussel</name>
    <name type="synonym">Mytilus polymorpha</name>
    <dbReference type="NCBI Taxonomy" id="45954"/>
    <lineage>
        <taxon>Eukaryota</taxon>
        <taxon>Metazoa</taxon>
        <taxon>Spiralia</taxon>
        <taxon>Lophotrochozoa</taxon>
        <taxon>Mollusca</taxon>
        <taxon>Bivalvia</taxon>
        <taxon>Autobranchia</taxon>
        <taxon>Heteroconchia</taxon>
        <taxon>Euheterodonta</taxon>
        <taxon>Imparidentia</taxon>
        <taxon>Neoheterodontei</taxon>
        <taxon>Myida</taxon>
        <taxon>Dreissenoidea</taxon>
        <taxon>Dreissenidae</taxon>
        <taxon>Dreissena</taxon>
    </lineage>
</organism>
<evidence type="ECO:0000256" key="1">
    <source>
        <dbReference type="SAM" id="MobiDB-lite"/>
    </source>
</evidence>
<accession>A0A9D4DRY2</accession>
<evidence type="ECO:0000313" key="3">
    <source>
        <dbReference type="Proteomes" id="UP000828390"/>
    </source>
</evidence>
<keyword evidence="3" id="KW-1185">Reference proteome</keyword>
<dbReference type="AlphaFoldDB" id="A0A9D4DRY2"/>
<protein>
    <submittedName>
        <fullName evidence="2">Uncharacterized protein</fullName>
    </submittedName>
</protein>
<comment type="caution">
    <text evidence="2">The sequence shown here is derived from an EMBL/GenBank/DDBJ whole genome shotgun (WGS) entry which is preliminary data.</text>
</comment>
<evidence type="ECO:0000313" key="2">
    <source>
        <dbReference type="EMBL" id="KAH3754439.1"/>
    </source>
</evidence>
<dbReference type="EMBL" id="JAIWYP010000010">
    <property type="protein sequence ID" value="KAH3754439.1"/>
    <property type="molecule type" value="Genomic_DNA"/>
</dbReference>
<gene>
    <name evidence="2" type="ORF">DPMN_189113</name>
</gene>
<proteinExistence type="predicted"/>
<dbReference type="Proteomes" id="UP000828390">
    <property type="component" value="Unassembled WGS sequence"/>
</dbReference>
<reference evidence="2" key="1">
    <citation type="journal article" date="2019" name="bioRxiv">
        <title>The Genome of the Zebra Mussel, Dreissena polymorpha: A Resource for Invasive Species Research.</title>
        <authorList>
            <person name="McCartney M.A."/>
            <person name="Auch B."/>
            <person name="Kono T."/>
            <person name="Mallez S."/>
            <person name="Zhang Y."/>
            <person name="Obille A."/>
            <person name="Becker A."/>
            <person name="Abrahante J.E."/>
            <person name="Garbe J."/>
            <person name="Badalamenti J.P."/>
            <person name="Herman A."/>
            <person name="Mangelson H."/>
            <person name="Liachko I."/>
            <person name="Sullivan S."/>
            <person name="Sone E.D."/>
            <person name="Koren S."/>
            <person name="Silverstein K.A.T."/>
            <person name="Beckman K.B."/>
            <person name="Gohl D.M."/>
        </authorList>
    </citation>
    <scope>NUCLEOTIDE SEQUENCE</scope>
    <source>
        <strain evidence="2">Duluth1</strain>
        <tissue evidence="2">Whole animal</tissue>
    </source>
</reference>
<name>A0A9D4DRY2_DREPO</name>
<reference evidence="2" key="2">
    <citation type="submission" date="2020-11" db="EMBL/GenBank/DDBJ databases">
        <authorList>
            <person name="McCartney M.A."/>
            <person name="Auch B."/>
            <person name="Kono T."/>
            <person name="Mallez S."/>
            <person name="Becker A."/>
            <person name="Gohl D.M."/>
            <person name="Silverstein K.A.T."/>
            <person name="Koren S."/>
            <person name="Bechman K.B."/>
            <person name="Herman A."/>
            <person name="Abrahante J.E."/>
            <person name="Garbe J."/>
        </authorList>
    </citation>
    <scope>NUCLEOTIDE SEQUENCE</scope>
    <source>
        <strain evidence="2">Duluth1</strain>
        <tissue evidence="2">Whole animal</tissue>
    </source>
</reference>